<organism evidence="4 5">
    <name type="scientific">Ornithorhynchus anatinus</name>
    <name type="common">Duckbill platypus</name>
    <dbReference type="NCBI Taxonomy" id="9258"/>
    <lineage>
        <taxon>Eukaryota</taxon>
        <taxon>Metazoa</taxon>
        <taxon>Chordata</taxon>
        <taxon>Craniata</taxon>
        <taxon>Vertebrata</taxon>
        <taxon>Euteleostomi</taxon>
        <taxon>Mammalia</taxon>
        <taxon>Monotremata</taxon>
        <taxon>Ornithorhynchidae</taxon>
        <taxon>Ornithorhynchus</taxon>
    </lineage>
</organism>
<evidence type="ECO:0000259" key="3">
    <source>
        <dbReference type="PROSITE" id="PS51269"/>
    </source>
</evidence>
<dbReference type="GO" id="GO:0070300">
    <property type="term" value="F:phosphatidic acid binding"/>
    <property type="evidence" value="ECO:0007669"/>
    <property type="project" value="Ensembl"/>
</dbReference>
<reference evidence="4" key="2">
    <citation type="submission" date="2025-09" db="UniProtKB">
        <authorList>
            <consortium name="Ensembl"/>
        </authorList>
    </citation>
    <scope>IDENTIFICATION</scope>
    <source>
        <strain evidence="4">Glennie</strain>
    </source>
</reference>
<dbReference type="GO" id="GO:0005829">
    <property type="term" value="C:cytosol"/>
    <property type="evidence" value="ECO:0007669"/>
    <property type="project" value="Ensembl"/>
</dbReference>
<proteinExistence type="inferred from homology"/>
<dbReference type="InterPro" id="IPR037351">
    <property type="entry name" value="Murr1"/>
</dbReference>
<dbReference type="GO" id="GO:0005547">
    <property type="term" value="F:phosphatidylinositol-3,4,5-trisphosphate binding"/>
    <property type="evidence" value="ECO:0007669"/>
    <property type="project" value="Ensembl"/>
</dbReference>
<dbReference type="PANTHER" id="PTHR21199">
    <property type="entry name" value="COMM DOMAIN-CONTAINING PROTEIN 1"/>
    <property type="match status" value="1"/>
</dbReference>
<dbReference type="KEGG" id="oaa:100081914"/>
<dbReference type="Pfam" id="PF07258">
    <property type="entry name" value="COMM_domain"/>
    <property type="match status" value="1"/>
</dbReference>
<evidence type="ECO:0000256" key="1">
    <source>
        <dbReference type="ARBA" id="ARBA00016551"/>
    </source>
</evidence>
<evidence type="ECO:0000256" key="2">
    <source>
        <dbReference type="ARBA" id="ARBA00093455"/>
    </source>
</evidence>
<dbReference type="GO" id="GO:0005546">
    <property type="term" value="F:phosphatidylinositol-4,5-bisphosphate binding"/>
    <property type="evidence" value="ECO:0007669"/>
    <property type="project" value="Ensembl"/>
</dbReference>
<dbReference type="GeneID" id="100081914"/>
<reference evidence="4" key="1">
    <citation type="submission" date="2025-08" db="UniProtKB">
        <authorList>
            <consortium name="Ensembl"/>
        </authorList>
    </citation>
    <scope>IDENTIFICATION</scope>
    <source>
        <strain evidence="4">Glennie</strain>
    </source>
</reference>
<dbReference type="GO" id="GO:0005507">
    <property type="term" value="F:copper ion binding"/>
    <property type="evidence" value="ECO:0007669"/>
    <property type="project" value="Ensembl"/>
</dbReference>
<dbReference type="InterPro" id="IPR017920">
    <property type="entry name" value="COMM"/>
</dbReference>
<dbReference type="Bgee" id="ENSOANG00000012420">
    <property type="expression patterns" value="Expressed in endometrium and 8 other cell types or tissues"/>
</dbReference>
<dbReference type="GO" id="GO:0080025">
    <property type="term" value="F:phosphatidylinositol-3,5-bisphosphate binding"/>
    <property type="evidence" value="ECO:0007669"/>
    <property type="project" value="Ensembl"/>
</dbReference>
<dbReference type="GO" id="GO:1904109">
    <property type="term" value="P:positive regulation of cholesterol import"/>
    <property type="evidence" value="ECO:0007669"/>
    <property type="project" value="Ensembl"/>
</dbReference>
<comment type="similarity">
    <text evidence="2">Belongs to the COMM domain-containing protein 1 family.</text>
</comment>
<dbReference type="STRING" id="9258.ENSOANP00000019654"/>
<dbReference type="GO" id="GO:0006893">
    <property type="term" value="P:Golgi to plasma membrane transport"/>
    <property type="evidence" value="ECO:0007669"/>
    <property type="project" value="Ensembl"/>
</dbReference>
<dbReference type="Ensembl" id="ENSOANT00000019657.2">
    <property type="protein sequence ID" value="ENSOANP00000019654.2"/>
    <property type="gene ID" value="ENSOANG00000012420.3"/>
</dbReference>
<keyword evidence="5" id="KW-1185">Reference proteome</keyword>
<feature type="domain" description="COMM" evidence="3">
    <location>
        <begin position="117"/>
        <end position="185"/>
    </location>
</feature>
<dbReference type="PANTHER" id="PTHR21199:SF1">
    <property type="entry name" value="COMM DOMAIN-CONTAINING PROTEIN 1"/>
    <property type="match status" value="1"/>
</dbReference>
<accession>F7DKF0</accession>
<dbReference type="GO" id="GO:0019871">
    <property type="term" value="F:sodium channel inhibitor activity"/>
    <property type="evidence" value="ECO:0007669"/>
    <property type="project" value="Ensembl"/>
</dbReference>
<dbReference type="eggNOG" id="ENOG502RXN6">
    <property type="taxonomic scope" value="Eukaryota"/>
</dbReference>
<dbReference type="GO" id="GO:0055037">
    <property type="term" value="C:recycling endosome"/>
    <property type="evidence" value="ECO:0007669"/>
    <property type="project" value="Ensembl"/>
</dbReference>
<dbReference type="GO" id="GO:2000010">
    <property type="term" value="P:positive regulation of protein localization to cell surface"/>
    <property type="evidence" value="ECO:0007669"/>
    <property type="project" value="Ensembl"/>
</dbReference>
<dbReference type="InParanoid" id="F7DKF0"/>
<dbReference type="CTD" id="150684"/>
<dbReference type="GO" id="GO:0034394">
    <property type="term" value="P:protein localization to cell surface"/>
    <property type="evidence" value="ECO:0007669"/>
    <property type="project" value="Ensembl"/>
</dbReference>
<dbReference type="Pfam" id="PF17221">
    <property type="entry name" value="COMMD1_N"/>
    <property type="match status" value="1"/>
</dbReference>
<dbReference type="CDD" id="cd04749">
    <property type="entry name" value="Commd1_MURR1"/>
    <property type="match status" value="1"/>
</dbReference>
<dbReference type="GO" id="GO:0042632">
    <property type="term" value="P:cholesterol homeostasis"/>
    <property type="evidence" value="ECO:0007669"/>
    <property type="project" value="Ensembl"/>
</dbReference>
<protein>
    <recommendedName>
        <fullName evidence="1">COMM domain-containing protein 1</fullName>
    </recommendedName>
</protein>
<dbReference type="GO" id="GO:0031648">
    <property type="term" value="P:protein destabilization"/>
    <property type="evidence" value="ECO:0007669"/>
    <property type="project" value="Ensembl"/>
</dbReference>
<dbReference type="GO" id="GO:0048227">
    <property type="term" value="P:plasma membrane to endosome transport"/>
    <property type="evidence" value="ECO:0007669"/>
    <property type="project" value="Ensembl"/>
</dbReference>
<dbReference type="GO" id="GO:1902072">
    <property type="term" value="P:negative regulation of hypoxia-inducible factor-1alpha signaling pathway"/>
    <property type="evidence" value="ECO:0007669"/>
    <property type="project" value="Ensembl"/>
</dbReference>
<dbReference type="Proteomes" id="UP000002279">
    <property type="component" value="Unplaced"/>
</dbReference>
<dbReference type="GO" id="GO:0032434">
    <property type="term" value="P:regulation of proteasomal ubiquitin-dependent protein catabolic process"/>
    <property type="evidence" value="ECO:0000318"/>
    <property type="project" value="GO_Central"/>
</dbReference>
<sequence length="188" mass="20969">MAGELEGAKPLSGLLGGLAQAAFYGQPPVTEELLRSQLYPDLPPEDFAPFLAKMRSLLQSIASADMDFNQLEAFLTAQTKKQGGITTDQAAVISKFWKHHKMKIRESLINQSRWDNTLKAMNWRVDLKSQSRHLDQINTPVAIVELELGKNGQESEFLCLEFDEAKVSQILKKLSEVEESIIALTQPA</sequence>
<dbReference type="OMA" id="MPTAIVE"/>
<dbReference type="GO" id="GO:0043325">
    <property type="term" value="F:phosphatidylinositol-3,4-bisphosphate binding"/>
    <property type="evidence" value="ECO:0007669"/>
    <property type="project" value="Ensembl"/>
</dbReference>
<name>F7DKF0_ORNAN</name>
<dbReference type="AlphaFoldDB" id="F7DKF0"/>
<dbReference type="GO" id="GO:0031398">
    <property type="term" value="P:positive regulation of protein ubiquitination"/>
    <property type="evidence" value="ECO:0000318"/>
    <property type="project" value="GO_Central"/>
</dbReference>
<dbReference type="HOGENOM" id="CLU_126878_0_0_1"/>
<dbReference type="InterPro" id="IPR033776">
    <property type="entry name" value="COMMD1_N"/>
</dbReference>
<gene>
    <name evidence="4" type="primary">COMMD1</name>
</gene>
<dbReference type="GO" id="GO:0006289">
    <property type="term" value="P:nucleotide-excision repair"/>
    <property type="evidence" value="ECO:0007669"/>
    <property type="project" value="Ensembl"/>
</dbReference>
<dbReference type="RefSeq" id="XP_003431327.3">
    <property type="nucleotide sequence ID" value="XM_003431279.5"/>
</dbReference>
<evidence type="ECO:0000313" key="4">
    <source>
        <dbReference type="Ensembl" id="ENSOANP00000019654.2"/>
    </source>
</evidence>
<dbReference type="GO" id="GO:0042803">
    <property type="term" value="F:protein homodimerization activity"/>
    <property type="evidence" value="ECO:0007669"/>
    <property type="project" value="Ensembl"/>
</dbReference>
<dbReference type="GO" id="GO:1902306">
    <property type="term" value="P:negative regulation of sodium ion transmembrane transport"/>
    <property type="evidence" value="ECO:0000318"/>
    <property type="project" value="GO_Central"/>
</dbReference>
<dbReference type="GO" id="GO:2000009">
    <property type="term" value="P:negative regulation of protein localization to cell surface"/>
    <property type="evidence" value="ECO:0000318"/>
    <property type="project" value="GO_Central"/>
</dbReference>
<dbReference type="GO" id="GO:0031462">
    <property type="term" value="C:Cul2-RING ubiquitin ligase complex"/>
    <property type="evidence" value="ECO:0007669"/>
    <property type="project" value="Ensembl"/>
</dbReference>
<evidence type="ECO:0000313" key="5">
    <source>
        <dbReference type="Proteomes" id="UP000002279"/>
    </source>
</evidence>
<dbReference type="GO" id="GO:0005654">
    <property type="term" value="C:nucleoplasm"/>
    <property type="evidence" value="ECO:0007669"/>
    <property type="project" value="Ensembl"/>
</dbReference>
<dbReference type="GO" id="GO:0005768">
    <property type="term" value="C:endosome"/>
    <property type="evidence" value="ECO:0000318"/>
    <property type="project" value="GO_Central"/>
</dbReference>
<dbReference type="PROSITE" id="PS51269">
    <property type="entry name" value="COMM"/>
    <property type="match status" value="1"/>
</dbReference>
<dbReference type="GO" id="GO:0034383">
    <property type="term" value="P:low-density lipoprotein particle clearance"/>
    <property type="evidence" value="ECO:0007669"/>
    <property type="project" value="Ensembl"/>
</dbReference>
<dbReference type="FunCoup" id="F7DKF0">
    <property type="interactions" value="995"/>
</dbReference>
<dbReference type="GO" id="GO:0055070">
    <property type="term" value="P:copper ion homeostasis"/>
    <property type="evidence" value="ECO:0000318"/>
    <property type="project" value="GO_Central"/>
</dbReference>
<dbReference type="GO" id="GO:0005769">
    <property type="term" value="C:early endosome"/>
    <property type="evidence" value="ECO:0007669"/>
    <property type="project" value="Ensembl"/>
</dbReference>
<dbReference type="GeneTree" id="ENSGT00390000012029"/>
<dbReference type="GO" id="GO:1905751">
    <property type="term" value="P:positive regulation of endosome to plasma membrane protein transport"/>
    <property type="evidence" value="ECO:0007669"/>
    <property type="project" value="Ensembl"/>
</dbReference>
<dbReference type="OrthoDB" id="10251426at2759"/>